<keyword evidence="2" id="KW-1185">Reference proteome</keyword>
<proteinExistence type="predicted"/>
<sequence length="441" mass="49720">MEKTFAAGNSHALPHLLRSTGKKKAGVSKTICEQDGIAIHSLNRRIERWAEHFEDQFSWSPSTQSLEEPSGPEWDVDSSDPYCFMDQKDNNTFIPHRPSRGAISRVALPAAYSSAGKRKHATVYVSLLTFSRFPSSILPRLNLNTFSAGSSSRTDRFARPASHSAAGSARLSSVTTLNTSKSVSKLRRPVYLATFNVHTLKQAGQQVALARTLDSLCIDVCCLSETRTQDASTVIELTAPSLSSRFRLRPSGDAEAAAAGYAGNLCLRFAIRALIRRRQRQLRLLRATNMAEFKRLTEALQITGYEHPDPYKLPDTDPVVKRKLATRSECYQMRLTKLAKLKMEFVAIEKAFYKNKEAQLNKMLQDLTILDEPHSEGASNLDVAQRRLEALFQEVVKERQNETLVIPESDRLEWYFREAVGRERYAARLAEKARKQSLRKR</sequence>
<accession>A0A074ZUQ1</accession>
<dbReference type="KEGG" id="ovi:T265_03784"/>
<organism evidence="1 2">
    <name type="scientific">Opisthorchis viverrini</name>
    <name type="common">Southeast Asian liver fluke</name>
    <dbReference type="NCBI Taxonomy" id="6198"/>
    <lineage>
        <taxon>Eukaryota</taxon>
        <taxon>Metazoa</taxon>
        <taxon>Spiralia</taxon>
        <taxon>Lophotrochozoa</taxon>
        <taxon>Platyhelminthes</taxon>
        <taxon>Trematoda</taxon>
        <taxon>Digenea</taxon>
        <taxon>Opisthorchiida</taxon>
        <taxon>Opisthorchiata</taxon>
        <taxon>Opisthorchiidae</taxon>
        <taxon>Opisthorchis</taxon>
    </lineage>
</organism>
<dbReference type="EMBL" id="KL596675">
    <property type="protein sequence ID" value="KER29577.1"/>
    <property type="molecule type" value="Genomic_DNA"/>
</dbReference>
<evidence type="ECO:0008006" key="3">
    <source>
        <dbReference type="Google" id="ProtNLM"/>
    </source>
</evidence>
<gene>
    <name evidence="1" type="ORF">T265_03784</name>
</gene>
<dbReference type="OrthoDB" id="441444at2759"/>
<evidence type="ECO:0000313" key="2">
    <source>
        <dbReference type="Proteomes" id="UP000054324"/>
    </source>
</evidence>
<dbReference type="GeneID" id="20317971"/>
<dbReference type="RefSeq" id="XP_009166619.1">
    <property type="nucleotide sequence ID" value="XM_009168355.1"/>
</dbReference>
<reference evidence="1 2" key="1">
    <citation type="submission" date="2013-11" db="EMBL/GenBank/DDBJ databases">
        <title>Opisthorchis viverrini - life in the bile duct.</title>
        <authorList>
            <person name="Young N.D."/>
            <person name="Nagarajan N."/>
            <person name="Lin S.J."/>
            <person name="Korhonen P.K."/>
            <person name="Jex A.R."/>
            <person name="Hall R.S."/>
            <person name="Safavi-Hemami H."/>
            <person name="Kaewkong W."/>
            <person name="Bertrand D."/>
            <person name="Gao S."/>
            <person name="Seet Q."/>
            <person name="Wongkham S."/>
            <person name="Teh B.T."/>
            <person name="Wongkham C."/>
            <person name="Intapan P.M."/>
            <person name="Maleewong W."/>
            <person name="Yang X."/>
            <person name="Hu M."/>
            <person name="Wang Z."/>
            <person name="Hofmann A."/>
            <person name="Sternberg P.W."/>
            <person name="Tan P."/>
            <person name="Wang J."/>
            <person name="Gasser R.B."/>
        </authorList>
    </citation>
    <scope>NUCLEOTIDE SEQUENCE [LARGE SCALE GENOMIC DNA]</scope>
</reference>
<dbReference type="AlphaFoldDB" id="A0A074ZUQ1"/>
<name>A0A074ZUQ1_OPIVI</name>
<evidence type="ECO:0000313" key="1">
    <source>
        <dbReference type="EMBL" id="KER29577.1"/>
    </source>
</evidence>
<dbReference type="Proteomes" id="UP000054324">
    <property type="component" value="Unassembled WGS sequence"/>
</dbReference>
<dbReference type="CTD" id="20317971"/>
<protein>
    <recommendedName>
        <fullName evidence="3">Endonuclease/exonuclease/phosphatase domain-containing protein</fullName>
    </recommendedName>
</protein>